<keyword evidence="9" id="KW-0460">Magnesium</keyword>
<organism evidence="11 12">
    <name type="scientific">Candidatus Cytomitobacter primus</name>
    <dbReference type="NCBI Taxonomy" id="2066024"/>
    <lineage>
        <taxon>Bacteria</taxon>
        <taxon>Pseudomonadati</taxon>
        <taxon>Pseudomonadota</taxon>
        <taxon>Alphaproteobacteria</taxon>
        <taxon>Holosporales</taxon>
        <taxon>Holosporaceae</taxon>
        <taxon>Candidatus Cytomitobacter</taxon>
    </lineage>
</organism>
<evidence type="ECO:0000256" key="10">
    <source>
        <dbReference type="ARBA" id="ARBA00032441"/>
    </source>
</evidence>
<dbReference type="RefSeq" id="WP_148971742.1">
    <property type="nucleotide sequence ID" value="NZ_CP043316.1"/>
</dbReference>
<comment type="similarity">
    <text evidence="2">Belongs to the TsaE family.</text>
</comment>
<dbReference type="InterPro" id="IPR027417">
    <property type="entry name" value="P-loop_NTPase"/>
</dbReference>
<evidence type="ECO:0000256" key="1">
    <source>
        <dbReference type="ARBA" id="ARBA00004496"/>
    </source>
</evidence>
<keyword evidence="6" id="KW-0479">Metal-binding</keyword>
<dbReference type="OrthoDB" id="9809275at2"/>
<dbReference type="InterPro" id="IPR003442">
    <property type="entry name" value="T6A_TsaE"/>
</dbReference>
<evidence type="ECO:0000256" key="7">
    <source>
        <dbReference type="ARBA" id="ARBA00022741"/>
    </source>
</evidence>
<keyword evidence="4" id="KW-0963">Cytoplasm</keyword>
<evidence type="ECO:0000256" key="2">
    <source>
        <dbReference type="ARBA" id="ARBA00007599"/>
    </source>
</evidence>
<dbReference type="EMBL" id="CP043316">
    <property type="protein sequence ID" value="QEK38621.1"/>
    <property type="molecule type" value="Genomic_DNA"/>
</dbReference>
<dbReference type="AlphaFoldDB" id="A0A5C0UG18"/>
<dbReference type="GO" id="GO:0005524">
    <property type="term" value="F:ATP binding"/>
    <property type="evidence" value="ECO:0007669"/>
    <property type="project" value="UniProtKB-KW"/>
</dbReference>
<dbReference type="Gene3D" id="3.40.50.300">
    <property type="entry name" value="P-loop containing nucleotide triphosphate hydrolases"/>
    <property type="match status" value="1"/>
</dbReference>
<keyword evidence="7" id="KW-0547">Nucleotide-binding</keyword>
<dbReference type="GO" id="GO:0046872">
    <property type="term" value="F:metal ion binding"/>
    <property type="evidence" value="ECO:0007669"/>
    <property type="project" value="UniProtKB-KW"/>
</dbReference>
<accession>A0A5C0UG18</accession>
<evidence type="ECO:0000256" key="5">
    <source>
        <dbReference type="ARBA" id="ARBA00022694"/>
    </source>
</evidence>
<keyword evidence="8" id="KW-0067">ATP-binding</keyword>
<name>A0A5C0UG18_9PROT</name>
<proteinExistence type="inferred from homology"/>
<dbReference type="GO" id="GO:0016740">
    <property type="term" value="F:transferase activity"/>
    <property type="evidence" value="ECO:0007669"/>
    <property type="project" value="UniProtKB-KW"/>
</dbReference>
<dbReference type="GO" id="GO:0005737">
    <property type="term" value="C:cytoplasm"/>
    <property type="evidence" value="ECO:0007669"/>
    <property type="project" value="UniProtKB-SubCell"/>
</dbReference>
<comment type="subcellular location">
    <subcellularLocation>
        <location evidence="1">Cytoplasm</location>
    </subcellularLocation>
</comment>
<reference evidence="11 12" key="1">
    <citation type="submission" date="2019-08" db="EMBL/GenBank/DDBJ databases">
        <title>Highly reduced genomes of protist endosymbionts show evolutionary convergence.</title>
        <authorList>
            <person name="George E."/>
            <person name="Husnik F."/>
            <person name="Tashyreva D."/>
            <person name="Prokopchuk G."/>
            <person name="Horak A."/>
            <person name="Kwong W.K."/>
            <person name="Lukes J."/>
            <person name="Keeling P.J."/>
        </authorList>
    </citation>
    <scope>NUCLEOTIDE SEQUENCE [LARGE SCALE GENOMIC DNA]</scope>
    <source>
        <strain evidence="11">1604LC</strain>
    </source>
</reference>
<dbReference type="KEGG" id="cpri:FZC34_01720"/>
<evidence type="ECO:0000256" key="9">
    <source>
        <dbReference type="ARBA" id="ARBA00022842"/>
    </source>
</evidence>
<keyword evidence="5" id="KW-0819">tRNA processing</keyword>
<dbReference type="PANTHER" id="PTHR33540:SF2">
    <property type="entry name" value="TRNA THREONYLCARBAMOYLADENOSINE BIOSYNTHESIS PROTEIN TSAE"/>
    <property type="match status" value="1"/>
</dbReference>
<evidence type="ECO:0000256" key="6">
    <source>
        <dbReference type="ARBA" id="ARBA00022723"/>
    </source>
</evidence>
<keyword evidence="12" id="KW-1185">Reference proteome</keyword>
<dbReference type="NCBIfam" id="TIGR00150">
    <property type="entry name" value="T6A_YjeE"/>
    <property type="match status" value="1"/>
</dbReference>
<evidence type="ECO:0000256" key="8">
    <source>
        <dbReference type="ARBA" id="ARBA00022840"/>
    </source>
</evidence>
<evidence type="ECO:0000313" key="11">
    <source>
        <dbReference type="EMBL" id="QEK38621.1"/>
    </source>
</evidence>
<evidence type="ECO:0000256" key="3">
    <source>
        <dbReference type="ARBA" id="ARBA00019010"/>
    </source>
</evidence>
<keyword evidence="11" id="KW-0808">Transferase</keyword>
<gene>
    <name evidence="11" type="primary">tsaE</name>
    <name evidence="11" type="ORF">FZC34_01720</name>
</gene>
<protein>
    <recommendedName>
        <fullName evidence="3">tRNA threonylcarbamoyladenosine biosynthesis protein TsaE</fullName>
    </recommendedName>
    <alternativeName>
        <fullName evidence="10">t(6)A37 threonylcarbamoyladenosine biosynthesis protein TsaE</fullName>
    </alternativeName>
</protein>
<dbReference type="SUPFAM" id="SSF52540">
    <property type="entry name" value="P-loop containing nucleoside triphosphate hydrolases"/>
    <property type="match status" value="1"/>
</dbReference>
<dbReference type="Proteomes" id="UP000325004">
    <property type="component" value="Chromosome"/>
</dbReference>
<evidence type="ECO:0000256" key="4">
    <source>
        <dbReference type="ARBA" id="ARBA00022490"/>
    </source>
</evidence>
<dbReference type="GO" id="GO:0002949">
    <property type="term" value="P:tRNA threonylcarbamoyladenosine modification"/>
    <property type="evidence" value="ECO:0007669"/>
    <property type="project" value="InterPro"/>
</dbReference>
<sequence>MLFYIDQVKQLAKRVSEIVKHGDVITLDGELGAGKSTFSKFLIEALGFDYIGSPTFSKIITYESPKHCLWHCDLYQMGDQSNQKHTVINSKQNTFNQLNEYIYDSESGILIVEWACKYPNLKLLEDIIEIKIEHYSENQRKISITKHGRFNYITI</sequence>
<dbReference type="Pfam" id="PF02367">
    <property type="entry name" value="TsaE"/>
    <property type="match status" value="1"/>
</dbReference>
<evidence type="ECO:0000313" key="12">
    <source>
        <dbReference type="Proteomes" id="UP000325004"/>
    </source>
</evidence>
<dbReference type="PANTHER" id="PTHR33540">
    <property type="entry name" value="TRNA THREONYLCARBAMOYLADENOSINE BIOSYNTHESIS PROTEIN TSAE"/>
    <property type="match status" value="1"/>
</dbReference>